<evidence type="ECO:0000313" key="3">
    <source>
        <dbReference type="EMBL" id="KAH7308019.1"/>
    </source>
</evidence>
<reference evidence="3" key="1">
    <citation type="journal article" date="2021" name="Nat. Commun.">
        <title>Genetic determinants of endophytism in the Arabidopsis root mycobiome.</title>
        <authorList>
            <person name="Mesny F."/>
            <person name="Miyauchi S."/>
            <person name="Thiergart T."/>
            <person name="Pickel B."/>
            <person name="Atanasova L."/>
            <person name="Karlsson M."/>
            <person name="Huettel B."/>
            <person name="Barry K.W."/>
            <person name="Haridas S."/>
            <person name="Chen C."/>
            <person name="Bauer D."/>
            <person name="Andreopoulos W."/>
            <person name="Pangilinan J."/>
            <person name="LaButti K."/>
            <person name="Riley R."/>
            <person name="Lipzen A."/>
            <person name="Clum A."/>
            <person name="Drula E."/>
            <person name="Henrissat B."/>
            <person name="Kohler A."/>
            <person name="Grigoriev I.V."/>
            <person name="Martin F.M."/>
            <person name="Hacquard S."/>
        </authorList>
    </citation>
    <scope>NUCLEOTIDE SEQUENCE</scope>
    <source>
        <strain evidence="3">MPI-CAGE-CH-0235</strain>
    </source>
</reference>
<feature type="region of interest" description="Disordered" evidence="2">
    <location>
        <begin position="331"/>
        <end position="354"/>
    </location>
</feature>
<keyword evidence="4" id="KW-1185">Reference proteome</keyword>
<dbReference type="Proteomes" id="UP000813444">
    <property type="component" value="Unassembled WGS sequence"/>
</dbReference>
<evidence type="ECO:0000256" key="2">
    <source>
        <dbReference type="SAM" id="MobiDB-lite"/>
    </source>
</evidence>
<dbReference type="EMBL" id="JAGPNK010000016">
    <property type="protein sequence ID" value="KAH7308019.1"/>
    <property type="molecule type" value="Genomic_DNA"/>
</dbReference>
<proteinExistence type="predicted"/>
<gene>
    <name evidence="3" type="ORF">B0I35DRAFT_453944</name>
</gene>
<sequence>MDTLPFDERQQVWDETERNFWSNIRHEWETAQTDADKKHQQAVLDHRVEMATLIGRQSQLAETRTRLAKELAQVEEDLARLAQQCDDRANQLHRLEKDYHEDQQKHLETREKVTQAMTSYFQKMRSGSTADLGRTSREPTPISVEHRLPPPSTRGSEGTPEQSVGGPIILPSHKLLVDIVHADGSVVGPVLAIEPWNQWVRSILELPIRRPVKIRRGRKFNQEHLSSIYERTEAKGVKWLSCMIQATGKIQSRRCISCEKNQGAFDDCVIIGGEMFNKCGNCEWNRQGLQGPPTPVSRVLPSTESEMRTPLPANPRDHLFNSGFTPANIRSRPPSLDLHTPTAHSTGDVSPQPYAPKPNPGWVYDPSCEINRHNLVLRDNGVVFTFPPCVEDVPVAKIDQNHPYWERSWTDVKTLIEPALQSWREKYTKAVGDESRGEKRGTSKYQIGRQVNRGIKILKFLETGDISPYQLLAKQYLQSGKGGITSYDTLFRLVDTLEELEKYRLDIKPVDWLRHRLHELILEQGADFNFPRTIHDFYHDEKLKYIRDKCGFKNIGRPSSGKPPRHVQNGTPQPKPLKRKMLHSQTSTPADTPISGRSPLVGHMSLPPDSPSDGVTIKRLRHISPALASDDELYTAELSDADSWCGSPLTAHDWRLYQVKTRLYTSSTKVTQYWSWLDDTKRFEHQVLTEISPAKWGVLREPINFDLRLDEMVQITYNLKALHISILVNTERPVIAKKDGKPRGHIMAAFKRERTMKRFLRFCRNKGVRLAEIGGDEIMRMWDLMPSEQLPDRDEDAEELKG</sequence>
<name>A0A8K0SKE1_9HYPO</name>
<organism evidence="3 4">
    <name type="scientific">Stachybotrys elegans</name>
    <dbReference type="NCBI Taxonomy" id="80388"/>
    <lineage>
        <taxon>Eukaryota</taxon>
        <taxon>Fungi</taxon>
        <taxon>Dikarya</taxon>
        <taxon>Ascomycota</taxon>
        <taxon>Pezizomycotina</taxon>
        <taxon>Sordariomycetes</taxon>
        <taxon>Hypocreomycetidae</taxon>
        <taxon>Hypocreales</taxon>
        <taxon>Stachybotryaceae</taxon>
        <taxon>Stachybotrys</taxon>
    </lineage>
</organism>
<keyword evidence="1" id="KW-0175">Coiled coil</keyword>
<feature type="region of interest" description="Disordered" evidence="2">
    <location>
        <begin position="554"/>
        <end position="608"/>
    </location>
</feature>
<feature type="compositionally biased region" description="Polar residues" evidence="2">
    <location>
        <begin position="153"/>
        <end position="162"/>
    </location>
</feature>
<evidence type="ECO:0000313" key="4">
    <source>
        <dbReference type="Proteomes" id="UP000813444"/>
    </source>
</evidence>
<dbReference type="InterPro" id="IPR022190">
    <property type="entry name" value="DUF3716"/>
</dbReference>
<dbReference type="AlphaFoldDB" id="A0A8K0SKE1"/>
<dbReference type="Pfam" id="PF12511">
    <property type="entry name" value="DUF3716"/>
    <property type="match status" value="1"/>
</dbReference>
<protein>
    <submittedName>
        <fullName evidence="3">Uncharacterized protein</fullName>
    </submittedName>
</protein>
<feature type="region of interest" description="Disordered" evidence="2">
    <location>
        <begin position="124"/>
        <end position="165"/>
    </location>
</feature>
<accession>A0A8K0SKE1</accession>
<dbReference type="OrthoDB" id="4800057at2759"/>
<feature type="coiled-coil region" evidence="1">
    <location>
        <begin position="57"/>
        <end position="98"/>
    </location>
</feature>
<comment type="caution">
    <text evidence="3">The sequence shown here is derived from an EMBL/GenBank/DDBJ whole genome shotgun (WGS) entry which is preliminary data.</text>
</comment>
<evidence type="ECO:0000256" key="1">
    <source>
        <dbReference type="SAM" id="Coils"/>
    </source>
</evidence>